<protein>
    <submittedName>
        <fullName evidence="1">Uncharacterized protein</fullName>
    </submittedName>
</protein>
<dbReference type="AlphaFoldDB" id="A0A8J5LNF3"/>
<comment type="caution">
    <text evidence="1">The sequence shown here is derived from an EMBL/GenBank/DDBJ whole genome shotgun (WGS) entry which is preliminary data.</text>
</comment>
<dbReference type="EMBL" id="JACMSC010000005">
    <property type="protein sequence ID" value="KAG6522869.1"/>
    <property type="molecule type" value="Genomic_DNA"/>
</dbReference>
<accession>A0A8J5LNF3</accession>
<evidence type="ECO:0000313" key="2">
    <source>
        <dbReference type="Proteomes" id="UP000734854"/>
    </source>
</evidence>
<reference evidence="1 2" key="1">
    <citation type="submission" date="2020-08" db="EMBL/GenBank/DDBJ databases">
        <title>Plant Genome Project.</title>
        <authorList>
            <person name="Zhang R.-G."/>
        </authorList>
    </citation>
    <scope>NUCLEOTIDE SEQUENCE [LARGE SCALE GENOMIC DNA]</scope>
    <source>
        <tissue evidence="1">Rhizome</tissue>
    </source>
</reference>
<organism evidence="1 2">
    <name type="scientific">Zingiber officinale</name>
    <name type="common">Ginger</name>
    <name type="synonym">Amomum zingiber</name>
    <dbReference type="NCBI Taxonomy" id="94328"/>
    <lineage>
        <taxon>Eukaryota</taxon>
        <taxon>Viridiplantae</taxon>
        <taxon>Streptophyta</taxon>
        <taxon>Embryophyta</taxon>
        <taxon>Tracheophyta</taxon>
        <taxon>Spermatophyta</taxon>
        <taxon>Magnoliopsida</taxon>
        <taxon>Liliopsida</taxon>
        <taxon>Zingiberales</taxon>
        <taxon>Zingiberaceae</taxon>
        <taxon>Zingiber</taxon>
    </lineage>
</organism>
<name>A0A8J5LNF3_ZINOF</name>
<evidence type="ECO:0000313" key="1">
    <source>
        <dbReference type="EMBL" id="KAG6522869.1"/>
    </source>
</evidence>
<dbReference type="Proteomes" id="UP000734854">
    <property type="component" value="Unassembled WGS sequence"/>
</dbReference>
<gene>
    <name evidence="1" type="ORF">ZIOFF_020024</name>
</gene>
<proteinExistence type="predicted"/>
<keyword evidence="2" id="KW-1185">Reference proteome</keyword>
<sequence>MSKSCRRNGSGELDVFEAALYFSGEVNEASLIGIQRTRRVAERRSVDAPPSREAMEVIFHRLTKSESKPKDRGDRQHGKLANFIRSFFNLVISRKKKQRKSRERDQKSNKCCYEKGEALVAKGEWHGKTEEEDGGGSDSSSDLFELRNYAMGVYSSKPYLSQGP</sequence>